<evidence type="ECO:0000259" key="10">
    <source>
        <dbReference type="Pfam" id="PF04290"/>
    </source>
</evidence>
<evidence type="ECO:0000256" key="3">
    <source>
        <dbReference type="ARBA" id="ARBA00022475"/>
    </source>
</evidence>
<evidence type="ECO:0000256" key="7">
    <source>
        <dbReference type="ARBA" id="ARBA00023136"/>
    </source>
</evidence>
<evidence type="ECO:0000256" key="5">
    <source>
        <dbReference type="ARBA" id="ARBA00022692"/>
    </source>
</evidence>
<evidence type="ECO:0000313" key="11">
    <source>
        <dbReference type="EMBL" id="HJA78338.1"/>
    </source>
</evidence>
<dbReference type="InterPro" id="IPR055348">
    <property type="entry name" value="DctQ"/>
</dbReference>
<comment type="similarity">
    <text evidence="8">Belongs to the TRAP transporter small permease family.</text>
</comment>
<evidence type="ECO:0000256" key="8">
    <source>
        <dbReference type="ARBA" id="ARBA00038436"/>
    </source>
</evidence>
<dbReference type="EMBL" id="DWZD01000015">
    <property type="protein sequence ID" value="HJA78338.1"/>
    <property type="molecule type" value="Genomic_DNA"/>
</dbReference>
<feature type="domain" description="Tripartite ATP-independent periplasmic transporters DctQ component" evidence="10">
    <location>
        <begin position="28"/>
        <end position="158"/>
    </location>
</feature>
<keyword evidence="3" id="KW-1003">Cell membrane</keyword>
<comment type="subcellular location">
    <subcellularLocation>
        <location evidence="1">Cell inner membrane</location>
        <topology evidence="1">Multi-pass membrane protein</topology>
    </subcellularLocation>
</comment>
<feature type="transmembrane region" description="Helical" evidence="9">
    <location>
        <begin position="48"/>
        <end position="70"/>
    </location>
</feature>
<reference evidence="11" key="2">
    <citation type="submission" date="2021-04" db="EMBL/GenBank/DDBJ databases">
        <authorList>
            <person name="Gilroy R."/>
        </authorList>
    </citation>
    <scope>NUCLEOTIDE SEQUENCE</scope>
    <source>
        <strain evidence="11">5032</strain>
    </source>
</reference>
<evidence type="ECO:0000313" key="12">
    <source>
        <dbReference type="Proteomes" id="UP000823821"/>
    </source>
</evidence>
<accession>A0A9D2HMG6</accession>
<evidence type="ECO:0000256" key="6">
    <source>
        <dbReference type="ARBA" id="ARBA00022989"/>
    </source>
</evidence>
<feature type="transmembrane region" description="Helical" evidence="9">
    <location>
        <begin position="90"/>
        <end position="112"/>
    </location>
</feature>
<dbReference type="PANTHER" id="PTHR35011:SF4">
    <property type="entry name" value="SLL1102 PROTEIN"/>
    <property type="match status" value="1"/>
</dbReference>
<dbReference type="AlphaFoldDB" id="A0A9D2HMG6"/>
<sequence>MFLRKLVDGIDRLNNAISSLSMWLILLLIGVMLLEVVLRYVFHSPTVWGAELSLMIFGTYMIYAGPSSVIDKVQVGVDIFSARWSRRTQAIVSCVTYVFTLIFFLGLIKLALHYGLESWKMKEISTSAWGQPIYQQKMLIPIAFILTCLQTLAEFLRNLWMALTGEEL</sequence>
<feature type="transmembrane region" description="Helical" evidence="9">
    <location>
        <begin position="138"/>
        <end position="156"/>
    </location>
</feature>
<evidence type="ECO:0000256" key="1">
    <source>
        <dbReference type="ARBA" id="ARBA00004429"/>
    </source>
</evidence>
<gene>
    <name evidence="11" type="ORF">H9784_02020</name>
</gene>
<name>A0A9D2HMG6_9BACT</name>
<protein>
    <submittedName>
        <fullName evidence="11">TRAP transporter small permease subunit</fullName>
    </submittedName>
</protein>
<keyword evidence="6 9" id="KW-1133">Transmembrane helix</keyword>
<organism evidence="11 12">
    <name type="scientific">Candidatus Desulfovibrio intestinavium</name>
    <dbReference type="NCBI Taxonomy" id="2838534"/>
    <lineage>
        <taxon>Bacteria</taxon>
        <taxon>Pseudomonadati</taxon>
        <taxon>Thermodesulfobacteriota</taxon>
        <taxon>Desulfovibrionia</taxon>
        <taxon>Desulfovibrionales</taxon>
        <taxon>Desulfovibrionaceae</taxon>
        <taxon>Desulfovibrio</taxon>
    </lineage>
</organism>
<keyword evidence="7 9" id="KW-0472">Membrane</keyword>
<feature type="transmembrane region" description="Helical" evidence="9">
    <location>
        <begin position="20"/>
        <end position="42"/>
    </location>
</feature>
<dbReference type="PANTHER" id="PTHR35011">
    <property type="entry name" value="2,3-DIKETO-L-GULONATE TRAP TRANSPORTER SMALL PERMEASE PROTEIN YIAM"/>
    <property type="match status" value="1"/>
</dbReference>
<keyword evidence="4" id="KW-0997">Cell inner membrane</keyword>
<keyword evidence="2" id="KW-0813">Transport</keyword>
<comment type="caution">
    <text evidence="11">The sequence shown here is derived from an EMBL/GenBank/DDBJ whole genome shotgun (WGS) entry which is preliminary data.</text>
</comment>
<reference evidence="11" key="1">
    <citation type="journal article" date="2021" name="PeerJ">
        <title>Extensive microbial diversity within the chicken gut microbiome revealed by metagenomics and culture.</title>
        <authorList>
            <person name="Gilroy R."/>
            <person name="Ravi A."/>
            <person name="Getino M."/>
            <person name="Pursley I."/>
            <person name="Horton D.L."/>
            <person name="Alikhan N.F."/>
            <person name="Baker D."/>
            <person name="Gharbi K."/>
            <person name="Hall N."/>
            <person name="Watson M."/>
            <person name="Adriaenssens E.M."/>
            <person name="Foster-Nyarko E."/>
            <person name="Jarju S."/>
            <person name="Secka A."/>
            <person name="Antonio M."/>
            <person name="Oren A."/>
            <person name="Chaudhuri R.R."/>
            <person name="La Ragione R."/>
            <person name="Hildebrand F."/>
            <person name="Pallen M.J."/>
        </authorList>
    </citation>
    <scope>NUCLEOTIDE SEQUENCE</scope>
    <source>
        <strain evidence="11">5032</strain>
    </source>
</reference>
<dbReference type="Proteomes" id="UP000823821">
    <property type="component" value="Unassembled WGS sequence"/>
</dbReference>
<evidence type="ECO:0000256" key="2">
    <source>
        <dbReference type="ARBA" id="ARBA00022448"/>
    </source>
</evidence>
<evidence type="ECO:0000256" key="9">
    <source>
        <dbReference type="SAM" id="Phobius"/>
    </source>
</evidence>
<proteinExistence type="inferred from homology"/>
<dbReference type="InterPro" id="IPR007387">
    <property type="entry name" value="TRAP_DctQ"/>
</dbReference>
<dbReference type="Pfam" id="PF04290">
    <property type="entry name" value="DctQ"/>
    <property type="match status" value="1"/>
</dbReference>
<keyword evidence="5 9" id="KW-0812">Transmembrane</keyword>
<evidence type="ECO:0000256" key="4">
    <source>
        <dbReference type="ARBA" id="ARBA00022519"/>
    </source>
</evidence>
<dbReference type="GO" id="GO:0005886">
    <property type="term" value="C:plasma membrane"/>
    <property type="evidence" value="ECO:0007669"/>
    <property type="project" value="UniProtKB-SubCell"/>
</dbReference>